<dbReference type="OrthoDB" id="10328781at2759"/>
<comment type="caution">
    <text evidence="2">The sequence shown here is derived from an EMBL/GenBank/DDBJ whole genome shotgun (WGS) entry which is preliminary data.</text>
</comment>
<feature type="region of interest" description="Disordered" evidence="1">
    <location>
        <begin position="45"/>
        <end position="69"/>
    </location>
</feature>
<evidence type="ECO:0000256" key="1">
    <source>
        <dbReference type="SAM" id="MobiDB-lite"/>
    </source>
</evidence>
<proteinExistence type="predicted"/>
<dbReference type="Proteomes" id="UP001061958">
    <property type="component" value="Unassembled WGS sequence"/>
</dbReference>
<feature type="compositionally biased region" description="Polar residues" evidence="1">
    <location>
        <begin position="56"/>
        <end position="69"/>
    </location>
</feature>
<evidence type="ECO:0000313" key="2">
    <source>
        <dbReference type="EMBL" id="GJQ13507.1"/>
    </source>
</evidence>
<protein>
    <submittedName>
        <fullName evidence="2">Uncharacterized protein</fullName>
    </submittedName>
</protein>
<dbReference type="AlphaFoldDB" id="A0A9C7USC8"/>
<organism evidence="2 3">
    <name type="scientific">Galdieria partita</name>
    <dbReference type="NCBI Taxonomy" id="83374"/>
    <lineage>
        <taxon>Eukaryota</taxon>
        <taxon>Rhodophyta</taxon>
        <taxon>Bangiophyceae</taxon>
        <taxon>Galdieriales</taxon>
        <taxon>Galdieriaceae</taxon>
        <taxon>Galdieria</taxon>
    </lineage>
</organism>
<dbReference type="EMBL" id="BQMJ01000044">
    <property type="protein sequence ID" value="GJQ13507.1"/>
    <property type="molecule type" value="Genomic_DNA"/>
</dbReference>
<sequence length="302" mass="34423">MEESTTQAPSKRRCSVYEVDGFRFRRKKKRTTELSTVETIEGEVSNATACGHSNDDLNSPEQGNNQESIPTESVETIFDAQQGENTEKLYCESIPKDQSEEQRLKALCEAIWTEMYKEAIDEKLPEKGTLLRILEDVRVAFLDQLTWYLDNPEQRSKTVSELSRPNPINIELEAKVQSLERDLNCYCNELLGWSKATSILEESTQRDKSYESSVAIEERAKKIAASLSSPYQPQLKKLIKDATVSLDINLTELLGICRTILSYQNQTAERIQKLNKWIYHCSFAGLPDLGNPKKLLKTMSLQ</sequence>
<gene>
    <name evidence="2" type="ORF">GpartN1_g5298.t1</name>
</gene>
<reference evidence="2" key="2">
    <citation type="submission" date="2022-01" db="EMBL/GenBank/DDBJ databases">
        <authorList>
            <person name="Hirooka S."/>
            <person name="Miyagishima S.Y."/>
        </authorList>
    </citation>
    <scope>NUCLEOTIDE SEQUENCE</scope>
    <source>
        <strain evidence="2">NBRC 102759</strain>
    </source>
</reference>
<name>A0A9C7USC8_9RHOD</name>
<evidence type="ECO:0000313" key="3">
    <source>
        <dbReference type="Proteomes" id="UP001061958"/>
    </source>
</evidence>
<keyword evidence="3" id="KW-1185">Reference proteome</keyword>
<accession>A0A9C7USC8</accession>
<reference evidence="2" key="1">
    <citation type="journal article" date="2022" name="Proc. Natl. Acad. Sci. U.S.A.">
        <title>Life cycle and functional genomics of the unicellular red alga Galdieria for elucidating algal and plant evolution and industrial use.</title>
        <authorList>
            <person name="Hirooka S."/>
            <person name="Itabashi T."/>
            <person name="Ichinose T.M."/>
            <person name="Onuma R."/>
            <person name="Fujiwara T."/>
            <person name="Yamashita S."/>
            <person name="Jong L.W."/>
            <person name="Tomita R."/>
            <person name="Iwane A.H."/>
            <person name="Miyagishima S.Y."/>
        </authorList>
    </citation>
    <scope>NUCLEOTIDE SEQUENCE</scope>
    <source>
        <strain evidence="2">NBRC 102759</strain>
    </source>
</reference>